<comment type="caution">
    <text evidence="1">The sequence shown here is derived from an EMBL/GenBank/DDBJ whole genome shotgun (WGS) entry which is preliminary data.</text>
</comment>
<gene>
    <name evidence="1" type="ORF">BaRGS_00008122</name>
</gene>
<protein>
    <submittedName>
        <fullName evidence="1">Uncharacterized protein</fullName>
    </submittedName>
</protein>
<keyword evidence="2" id="KW-1185">Reference proteome</keyword>
<dbReference type="AlphaFoldDB" id="A0ABD0LNC2"/>
<evidence type="ECO:0000313" key="1">
    <source>
        <dbReference type="EMBL" id="KAK7500547.1"/>
    </source>
</evidence>
<evidence type="ECO:0000313" key="2">
    <source>
        <dbReference type="Proteomes" id="UP001519460"/>
    </source>
</evidence>
<reference evidence="1 2" key="1">
    <citation type="journal article" date="2023" name="Sci. Data">
        <title>Genome assembly of the Korean intertidal mud-creeper Batillaria attramentaria.</title>
        <authorList>
            <person name="Patra A.K."/>
            <person name="Ho P.T."/>
            <person name="Jun S."/>
            <person name="Lee S.J."/>
            <person name="Kim Y."/>
            <person name="Won Y.J."/>
        </authorList>
    </citation>
    <scope>NUCLEOTIDE SEQUENCE [LARGE SCALE GENOMIC DNA]</scope>
    <source>
        <strain evidence="1">Wonlab-2016</strain>
    </source>
</reference>
<organism evidence="1 2">
    <name type="scientific">Batillaria attramentaria</name>
    <dbReference type="NCBI Taxonomy" id="370345"/>
    <lineage>
        <taxon>Eukaryota</taxon>
        <taxon>Metazoa</taxon>
        <taxon>Spiralia</taxon>
        <taxon>Lophotrochozoa</taxon>
        <taxon>Mollusca</taxon>
        <taxon>Gastropoda</taxon>
        <taxon>Caenogastropoda</taxon>
        <taxon>Sorbeoconcha</taxon>
        <taxon>Cerithioidea</taxon>
        <taxon>Batillariidae</taxon>
        <taxon>Batillaria</taxon>
    </lineage>
</organism>
<accession>A0ABD0LNC2</accession>
<sequence>MAFLHAGSCECTNTGLDLFIIPPTQTSVESGSWVEHHPLSTLTDTGPIEFVIKGAGEDYLDLSNSYLHVGAKIVRSDNSDLVAGDDDKVGPVNLWLHSLFSEVDITLNGT</sequence>
<name>A0ABD0LNC2_9CAEN</name>
<dbReference type="EMBL" id="JACVVK020000036">
    <property type="protein sequence ID" value="KAK7500547.1"/>
    <property type="molecule type" value="Genomic_DNA"/>
</dbReference>
<proteinExistence type="predicted"/>
<dbReference type="Proteomes" id="UP001519460">
    <property type="component" value="Unassembled WGS sequence"/>
</dbReference>